<dbReference type="AlphaFoldDB" id="A0ABD3HNK8"/>
<proteinExistence type="inferred from homology"/>
<reference evidence="4 5" key="1">
    <citation type="submission" date="2024-09" db="EMBL/GenBank/DDBJ databases">
        <title>Chromosome-scale assembly of Riccia sorocarpa.</title>
        <authorList>
            <person name="Paukszto L."/>
        </authorList>
    </citation>
    <scope>NUCLEOTIDE SEQUENCE [LARGE SCALE GENOMIC DNA]</scope>
    <source>
        <strain evidence="4">LP-2024</strain>
        <tissue evidence="4">Aerial parts of the thallus</tissue>
    </source>
</reference>
<dbReference type="EMBL" id="JBJQOH010000003">
    <property type="protein sequence ID" value="KAL3691670.1"/>
    <property type="molecule type" value="Genomic_DNA"/>
</dbReference>
<protein>
    <recommendedName>
        <fullName evidence="6">Dimethylargininase</fullName>
    </recommendedName>
</protein>
<comment type="caution">
    <text evidence="4">The sequence shown here is derived from an EMBL/GenBank/DDBJ whole genome shotgun (WGS) entry which is preliminary data.</text>
</comment>
<dbReference type="GO" id="GO:0016787">
    <property type="term" value="F:hydrolase activity"/>
    <property type="evidence" value="ECO:0007669"/>
    <property type="project" value="UniProtKB-KW"/>
</dbReference>
<dbReference type="SUPFAM" id="SSF55909">
    <property type="entry name" value="Pentein"/>
    <property type="match status" value="1"/>
</dbReference>
<keyword evidence="5" id="KW-1185">Reference proteome</keyword>
<dbReference type="PANTHER" id="PTHR12737:SF9">
    <property type="entry name" value="DIMETHYLARGININASE"/>
    <property type="match status" value="1"/>
</dbReference>
<organism evidence="4 5">
    <name type="scientific">Riccia sorocarpa</name>
    <dbReference type="NCBI Taxonomy" id="122646"/>
    <lineage>
        <taxon>Eukaryota</taxon>
        <taxon>Viridiplantae</taxon>
        <taxon>Streptophyta</taxon>
        <taxon>Embryophyta</taxon>
        <taxon>Marchantiophyta</taxon>
        <taxon>Marchantiopsida</taxon>
        <taxon>Marchantiidae</taxon>
        <taxon>Marchantiales</taxon>
        <taxon>Ricciaceae</taxon>
        <taxon>Riccia</taxon>
    </lineage>
</organism>
<evidence type="ECO:0000256" key="3">
    <source>
        <dbReference type="PIRSR" id="PIRSR633199-1"/>
    </source>
</evidence>
<evidence type="ECO:0000313" key="5">
    <source>
        <dbReference type="Proteomes" id="UP001633002"/>
    </source>
</evidence>
<dbReference type="FunFam" id="3.75.10.10:FF:000004">
    <property type="entry name" value="N(G),N(G)-dimethylarginine dimethylaminohydrolase 1"/>
    <property type="match status" value="1"/>
</dbReference>
<dbReference type="Gene3D" id="3.75.10.10">
    <property type="entry name" value="L-arginine/glycine Amidinotransferase, Chain A"/>
    <property type="match status" value="1"/>
</dbReference>
<keyword evidence="2" id="KW-0378">Hydrolase</keyword>
<feature type="active site" description="Proton donor" evidence="3">
    <location>
        <position position="277"/>
    </location>
</feature>
<gene>
    <name evidence="4" type="ORF">R1sor_005321</name>
</gene>
<name>A0ABD3HNK8_9MARC</name>
<feature type="active site" description="Nucleophile" evidence="3">
    <location>
        <position position="370"/>
    </location>
</feature>
<comment type="similarity">
    <text evidence="1">Belongs to the DDAH family.</text>
</comment>
<evidence type="ECO:0000256" key="1">
    <source>
        <dbReference type="ARBA" id="ARBA00008532"/>
    </source>
</evidence>
<sequence>MFTFDESGANIKITYKYLISIHLSLGTVDHHMQNRRTPDALFDFIGAKNHSKFTSGALLRLHDSEGVGCLSPSKSYSGKMMPLKRAVAALRWRNVSEQGQQLFFSTAESTGMSMKRSMPRAAIVRQVPDTFADALAMEEPSAPVNVSLARQQHAAYVRVLKELVPEVIVLPADKAYPDCPFVEDTAVVIGSRALITRPGAKSRQGEELMVKEALQRLGIETLDTEAPARIDGGDVLFESGILFVGQSTRTNEEGLKALTSAFPDVQVVPVPVPKSLHLKTVLSSIATGVLAVEESVEGRNMFACIQKAAPFLKSVPISPAGAANTVLLGCTVIYPSGYGRNFDSTYKQYADRTIPVNISEFHKVDGGLTCLSILVP</sequence>
<dbReference type="Proteomes" id="UP001633002">
    <property type="component" value="Unassembled WGS sequence"/>
</dbReference>
<dbReference type="InterPro" id="IPR033199">
    <property type="entry name" value="DDAH-like"/>
</dbReference>
<evidence type="ECO:0000256" key="2">
    <source>
        <dbReference type="ARBA" id="ARBA00022801"/>
    </source>
</evidence>
<dbReference type="PANTHER" id="PTHR12737">
    <property type="entry name" value="DIMETHYLARGININE DIMETHYLAMINOHYDROLASE"/>
    <property type="match status" value="1"/>
</dbReference>
<accession>A0ABD3HNK8</accession>
<evidence type="ECO:0000313" key="4">
    <source>
        <dbReference type="EMBL" id="KAL3691670.1"/>
    </source>
</evidence>
<evidence type="ECO:0008006" key="6">
    <source>
        <dbReference type="Google" id="ProtNLM"/>
    </source>
</evidence>